<proteinExistence type="predicted"/>
<dbReference type="AlphaFoldDB" id="A0A8D8CIT1"/>
<sequence>MRHGAREDLAHGALLLCPVRPAVWRGRVPRARRQAVLPQRLLRHVRAQVQRVQPGHHGELHFRAQQPVASGLFRVQGLQKSGHWQVVLRDGRQARLSFVRRRR</sequence>
<accession>A0A8D8CIT1</accession>
<dbReference type="EMBL" id="HBUE01123743">
    <property type="protein sequence ID" value="CAG6493549.1"/>
    <property type="molecule type" value="Transcribed_RNA"/>
</dbReference>
<protein>
    <submittedName>
        <fullName evidence="1">(northern house mosquito) hypothetical protein</fullName>
    </submittedName>
</protein>
<evidence type="ECO:0000313" key="1">
    <source>
        <dbReference type="EMBL" id="CAG6493549.1"/>
    </source>
</evidence>
<dbReference type="EMBL" id="HBUE01123736">
    <property type="protein sequence ID" value="CAG6493544.1"/>
    <property type="molecule type" value="Transcribed_RNA"/>
</dbReference>
<name>A0A8D8CIT1_CULPI</name>
<reference evidence="1" key="1">
    <citation type="submission" date="2021-05" db="EMBL/GenBank/DDBJ databases">
        <authorList>
            <person name="Alioto T."/>
            <person name="Alioto T."/>
            <person name="Gomez Garrido J."/>
        </authorList>
    </citation>
    <scope>NUCLEOTIDE SEQUENCE</scope>
</reference>
<organism evidence="1">
    <name type="scientific">Culex pipiens</name>
    <name type="common">House mosquito</name>
    <dbReference type="NCBI Taxonomy" id="7175"/>
    <lineage>
        <taxon>Eukaryota</taxon>
        <taxon>Metazoa</taxon>
        <taxon>Ecdysozoa</taxon>
        <taxon>Arthropoda</taxon>
        <taxon>Hexapoda</taxon>
        <taxon>Insecta</taxon>
        <taxon>Pterygota</taxon>
        <taxon>Neoptera</taxon>
        <taxon>Endopterygota</taxon>
        <taxon>Diptera</taxon>
        <taxon>Nematocera</taxon>
        <taxon>Culicoidea</taxon>
        <taxon>Culicidae</taxon>
        <taxon>Culicinae</taxon>
        <taxon>Culicini</taxon>
        <taxon>Culex</taxon>
        <taxon>Culex</taxon>
    </lineage>
</organism>